<evidence type="ECO:0000313" key="2">
    <source>
        <dbReference type="Proteomes" id="UP000682005"/>
    </source>
</evidence>
<proteinExistence type="predicted"/>
<keyword evidence="2" id="KW-1185">Reference proteome</keyword>
<name>A0ABX7XWY5_9BACT</name>
<dbReference type="RefSeq" id="WP_148301618.1">
    <property type="nucleotide sequence ID" value="NZ_BAKO01000035.1"/>
</dbReference>
<reference evidence="1 2" key="1">
    <citation type="submission" date="2021-03" db="EMBL/GenBank/DDBJ databases">
        <title>Human Oral Microbial Genomes.</title>
        <authorList>
            <person name="Johnston C.D."/>
            <person name="Chen T."/>
            <person name="Dewhirst F.E."/>
        </authorList>
    </citation>
    <scope>NUCLEOTIDE SEQUENCE [LARGE SCALE GENOMIC DNA]</scope>
    <source>
        <strain evidence="1 2">W1435</strain>
    </source>
</reference>
<sequence>MKPLSTHQPSLQPVCSHCLQSETADLGKGRKNYLIRNDGSWIILPLGKESGLNFCSNHLSIRQAHIRLSPVPTSFQVNVIPDAPPRHHRTARPLSLHLSSQHFVRSIRWNCCQKTMPMKCSAPLSVNIKWFFR</sequence>
<dbReference type="Proteomes" id="UP000682005">
    <property type="component" value="Chromosome 2"/>
</dbReference>
<gene>
    <name evidence="1" type="ORF">J5A51_02920</name>
</gene>
<protein>
    <submittedName>
        <fullName evidence="1">Uncharacterized protein</fullName>
    </submittedName>
</protein>
<evidence type="ECO:0000313" key="1">
    <source>
        <dbReference type="EMBL" id="QUB86219.1"/>
    </source>
</evidence>
<organism evidence="1 2">
    <name type="scientific">Prevotella fusca JCM 17724</name>
    <dbReference type="NCBI Taxonomy" id="1236517"/>
    <lineage>
        <taxon>Bacteria</taxon>
        <taxon>Pseudomonadati</taxon>
        <taxon>Bacteroidota</taxon>
        <taxon>Bacteroidia</taxon>
        <taxon>Bacteroidales</taxon>
        <taxon>Prevotellaceae</taxon>
        <taxon>Prevotella</taxon>
    </lineage>
</organism>
<dbReference type="EMBL" id="CP072369">
    <property type="protein sequence ID" value="QUB86219.1"/>
    <property type="molecule type" value="Genomic_DNA"/>
</dbReference>
<accession>A0ABX7XWY5</accession>